<feature type="domain" description="Mur ligase C-terminal" evidence="5">
    <location>
        <begin position="398"/>
        <end position="519"/>
    </location>
</feature>
<evidence type="ECO:0000259" key="5">
    <source>
        <dbReference type="Pfam" id="PF02875"/>
    </source>
</evidence>
<evidence type="ECO:0000259" key="6">
    <source>
        <dbReference type="Pfam" id="PF08245"/>
    </source>
</evidence>
<dbReference type="InterPro" id="IPR004101">
    <property type="entry name" value="Mur_ligase_C"/>
</dbReference>
<evidence type="ECO:0000256" key="1">
    <source>
        <dbReference type="ARBA" id="ARBA00022598"/>
    </source>
</evidence>
<keyword evidence="4" id="KW-1133">Transmembrane helix</keyword>
<keyword evidence="2" id="KW-0547">Nucleotide-binding</keyword>
<accession>A0ABS9H580</accession>
<dbReference type="InterPro" id="IPR036615">
    <property type="entry name" value="Mur_ligase_C_dom_sf"/>
</dbReference>
<evidence type="ECO:0000313" key="8">
    <source>
        <dbReference type="Proteomes" id="UP001649381"/>
    </source>
</evidence>
<dbReference type="InterPro" id="IPR013221">
    <property type="entry name" value="Mur_ligase_cen"/>
</dbReference>
<keyword evidence="3" id="KW-0067">ATP-binding</keyword>
<dbReference type="PANTHER" id="PTHR43024:SF1">
    <property type="entry name" value="UDP-N-ACETYLMURAMOYL-TRIPEPTIDE--D-ALANYL-D-ALANINE LIGASE"/>
    <property type="match status" value="1"/>
</dbReference>
<dbReference type="PANTHER" id="PTHR43024">
    <property type="entry name" value="UDP-N-ACETYLMURAMOYL-TRIPEPTIDE--D-ALANYL-D-ALANINE LIGASE"/>
    <property type="match status" value="1"/>
</dbReference>
<name>A0ABS9H580_9BACL</name>
<evidence type="ECO:0000256" key="3">
    <source>
        <dbReference type="ARBA" id="ARBA00022840"/>
    </source>
</evidence>
<dbReference type="Pfam" id="PF08245">
    <property type="entry name" value="Mur_ligase_M"/>
    <property type="match status" value="1"/>
</dbReference>
<organism evidence="7 8">
    <name type="scientific">Pseudalkalibacillus berkeleyi</name>
    <dbReference type="NCBI Taxonomy" id="1069813"/>
    <lineage>
        <taxon>Bacteria</taxon>
        <taxon>Bacillati</taxon>
        <taxon>Bacillota</taxon>
        <taxon>Bacilli</taxon>
        <taxon>Bacillales</taxon>
        <taxon>Fictibacillaceae</taxon>
        <taxon>Pseudalkalibacillus</taxon>
    </lineage>
</organism>
<evidence type="ECO:0000313" key="7">
    <source>
        <dbReference type="EMBL" id="MCF6139261.1"/>
    </source>
</evidence>
<keyword evidence="4" id="KW-0472">Membrane</keyword>
<reference evidence="7 8" key="1">
    <citation type="submission" date="2022-01" db="EMBL/GenBank/DDBJ databases">
        <title>Alkalihalobacillus sp. EGI L200015, a novel bacterium isolated from a salt lake sediment.</title>
        <authorList>
            <person name="Gao L."/>
            <person name="Fang B.-Z."/>
            <person name="Li W.-J."/>
        </authorList>
    </citation>
    <scope>NUCLEOTIDE SEQUENCE [LARGE SCALE GENOMIC DNA]</scope>
    <source>
        <strain evidence="7 8">KCTC 12718</strain>
    </source>
</reference>
<dbReference type="GO" id="GO:0016874">
    <property type="term" value="F:ligase activity"/>
    <property type="evidence" value="ECO:0007669"/>
    <property type="project" value="UniProtKB-KW"/>
</dbReference>
<dbReference type="Gene3D" id="3.90.190.20">
    <property type="entry name" value="Mur ligase, C-terminal domain"/>
    <property type="match status" value="1"/>
</dbReference>
<evidence type="ECO:0000256" key="4">
    <source>
        <dbReference type="SAM" id="Phobius"/>
    </source>
</evidence>
<keyword evidence="4" id="KW-0812">Transmembrane</keyword>
<dbReference type="InterPro" id="IPR036565">
    <property type="entry name" value="Mur-like_cat_sf"/>
</dbReference>
<keyword evidence="1 7" id="KW-0436">Ligase</keyword>
<dbReference type="SUPFAM" id="SSF53623">
    <property type="entry name" value="MurD-like peptide ligases, catalytic domain"/>
    <property type="match status" value="1"/>
</dbReference>
<dbReference type="Gene3D" id="3.40.1190.10">
    <property type="entry name" value="Mur-like, catalytic domain"/>
    <property type="match status" value="1"/>
</dbReference>
<feature type="transmembrane region" description="Helical" evidence="4">
    <location>
        <begin position="55"/>
        <end position="86"/>
    </location>
</feature>
<protein>
    <submittedName>
        <fullName evidence="7">UDP-N-acetylmuramoyl-tripeptide--D-alanyl-D-alanine ligase</fullName>
    </submittedName>
</protein>
<sequence length="529" mass="60163">MLSLLFIIGVVFWGLYTWSRLRKAIHMLQQNSYRNERYVKWMKENRKRVFKKRDFIPLITALIAFVNFLDNVAILLFIALYLILYLLRETGKEKKKLVVTARVRRLMGTTVILVALIAGLSYYFELIYQVELVPLLFTYVALTIVSYYVVLLANTINSPIEKKIAQGYFNDAERIINESKNTEVIGITGSYGKTSVKHILNTILSSHSNVLMTPESYNTKLGVTITVRNMLRPFHNFFIAEMGAKQENDIQEICDLVHQKYGILTAIGEQHLETFKSLDNIKKTKYELIDSLPDDGIGFLNKDDKNIMSRKPQTNARIVYYGIYAVDLDYKAENIRVSNKGTSFTVVKKDGTTIEIQTKLLGEHNIYNILSAVATASELGVPEKKISVAAKKIQPVEHRMEIKKHSANITIIDDAFNSNPVGSKMALEVLGQMDGYKVLITPGMIELGEEEYNLNKKLGQHATSVCDYIILVGKKQTIPLQDGLKEEQYPESQYYVAQNLDDAIAKMNEIAKEKTVVLIENDLPDTFNE</sequence>
<gene>
    <name evidence="7" type="ORF">L2716_16110</name>
</gene>
<dbReference type="Pfam" id="PF02875">
    <property type="entry name" value="Mur_ligase_C"/>
    <property type="match status" value="1"/>
</dbReference>
<feature type="domain" description="Mur ligase central" evidence="6">
    <location>
        <begin position="187"/>
        <end position="376"/>
    </location>
</feature>
<feature type="transmembrane region" description="Helical" evidence="4">
    <location>
        <begin position="136"/>
        <end position="156"/>
    </location>
</feature>
<keyword evidence="8" id="KW-1185">Reference proteome</keyword>
<proteinExistence type="predicted"/>
<evidence type="ECO:0000256" key="2">
    <source>
        <dbReference type="ARBA" id="ARBA00022741"/>
    </source>
</evidence>
<dbReference type="EMBL" id="JAKIJS010000002">
    <property type="protein sequence ID" value="MCF6139261.1"/>
    <property type="molecule type" value="Genomic_DNA"/>
</dbReference>
<dbReference type="Proteomes" id="UP001649381">
    <property type="component" value="Unassembled WGS sequence"/>
</dbReference>
<dbReference type="InterPro" id="IPR051046">
    <property type="entry name" value="MurCDEF_CellWall_CoF430Synth"/>
</dbReference>
<dbReference type="SUPFAM" id="SSF53244">
    <property type="entry name" value="MurD-like peptide ligases, peptide-binding domain"/>
    <property type="match status" value="1"/>
</dbReference>
<dbReference type="RefSeq" id="WP_236338027.1">
    <property type="nucleotide sequence ID" value="NZ_JAKIJS010000002.1"/>
</dbReference>
<feature type="transmembrane region" description="Helical" evidence="4">
    <location>
        <begin position="106"/>
        <end position="124"/>
    </location>
</feature>
<comment type="caution">
    <text evidence="7">The sequence shown here is derived from an EMBL/GenBank/DDBJ whole genome shotgun (WGS) entry which is preliminary data.</text>
</comment>